<gene>
    <name evidence="2" type="ORF">GCM10022410_11050</name>
</gene>
<dbReference type="Proteomes" id="UP001501734">
    <property type="component" value="Unassembled WGS sequence"/>
</dbReference>
<dbReference type="Gene3D" id="3.20.20.150">
    <property type="entry name" value="Divalent-metal-dependent TIM barrel enzymes"/>
    <property type="match status" value="1"/>
</dbReference>
<organism evidence="2 3">
    <name type="scientific">Amphibacillus indicireducens</name>
    <dbReference type="NCBI Taxonomy" id="1076330"/>
    <lineage>
        <taxon>Bacteria</taxon>
        <taxon>Bacillati</taxon>
        <taxon>Bacillota</taxon>
        <taxon>Bacilli</taxon>
        <taxon>Bacillales</taxon>
        <taxon>Bacillaceae</taxon>
        <taxon>Amphibacillus</taxon>
    </lineage>
</organism>
<dbReference type="Pfam" id="PF01261">
    <property type="entry name" value="AP_endonuc_2"/>
    <property type="match status" value="1"/>
</dbReference>
<protein>
    <submittedName>
        <fullName evidence="2">Sugar phosphate isomerase/epimerase</fullName>
    </submittedName>
</protein>
<evidence type="ECO:0000259" key="1">
    <source>
        <dbReference type="Pfam" id="PF01261"/>
    </source>
</evidence>
<keyword evidence="2" id="KW-0413">Isomerase</keyword>
<reference evidence="3" key="1">
    <citation type="journal article" date="2019" name="Int. J. Syst. Evol. Microbiol.">
        <title>The Global Catalogue of Microorganisms (GCM) 10K type strain sequencing project: providing services to taxonomists for standard genome sequencing and annotation.</title>
        <authorList>
            <consortium name="The Broad Institute Genomics Platform"/>
            <consortium name="The Broad Institute Genome Sequencing Center for Infectious Disease"/>
            <person name="Wu L."/>
            <person name="Ma J."/>
        </authorList>
    </citation>
    <scope>NUCLEOTIDE SEQUENCE [LARGE SCALE GENOMIC DNA]</scope>
    <source>
        <strain evidence="3">JCM 17250</strain>
    </source>
</reference>
<dbReference type="InterPro" id="IPR013022">
    <property type="entry name" value="Xyl_isomerase-like_TIM-brl"/>
</dbReference>
<comment type="caution">
    <text evidence="2">The sequence shown here is derived from an EMBL/GenBank/DDBJ whole genome shotgun (WGS) entry which is preliminary data.</text>
</comment>
<dbReference type="PANTHER" id="PTHR12110:SF41">
    <property type="entry name" value="INOSOSE DEHYDRATASE"/>
    <property type="match status" value="1"/>
</dbReference>
<dbReference type="RefSeq" id="WP_344911167.1">
    <property type="nucleotide sequence ID" value="NZ_BAABDL010000057.1"/>
</dbReference>
<dbReference type="InterPro" id="IPR036237">
    <property type="entry name" value="Xyl_isomerase-like_sf"/>
</dbReference>
<dbReference type="SUPFAM" id="SSF51658">
    <property type="entry name" value="Xylose isomerase-like"/>
    <property type="match status" value="1"/>
</dbReference>
<accession>A0ABP7VFY7</accession>
<dbReference type="InterPro" id="IPR050312">
    <property type="entry name" value="IolE/XylAMocC-like"/>
</dbReference>
<dbReference type="GO" id="GO:0016853">
    <property type="term" value="F:isomerase activity"/>
    <property type="evidence" value="ECO:0007669"/>
    <property type="project" value="UniProtKB-KW"/>
</dbReference>
<name>A0ABP7VFY7_9BACI</name>
<proteinExistence type="predicted"/>
<feature type="domain" description="Xylose isomerase-like TIM barrel" evidence="1">
    <location>
        <begin position="25"/>
        <end position="226"/>
    </location>
</feature>
<keyword evidence="3" id="KW-1185">Reference proteome</keyword>
<evidence type="ECO:0000313" key="2">
    <source>
        <dbReference type="EMBL" id="GAA4066465.1"/>
    </source>
</evidence>
<evidence type="ECO:0000313" key="3">
    <source>
        <dbReference type="Proteomes" id="UP001501734"/>
    </source>
</evidence>
<dbReference type="EMBL" id="BAABDL010000057">
    <property type="protein sequence ID" value="GAA4066465.1"/>
    <property type="molecule type" value="Genomic_DNA"/>
</dbReference>
<sequence>MTRRPVAVQLFTLRDALANDFVGTLERVAKIGYHGVELAGYGDLTVRELRATLDRLDLKVAGNHVSIEELSNNLDQVIADQKILGNQFVVCPFVLPEDRHPDSYQELAQLLIQVGKQLKAAGLELCYHNHDFELEQMPNGQTVLAYLYDQVPAEYLKAELDLYWLQKAGEDPLEWIKRYQDRTALIHLKDMTTDDEQFFAELGTGGLDLDAILATGTPDWWIVEQDESRIDPLESIQISYHYLEKRGIV</sequence>
<dbReference type="PANTHER" id="PTHR12110">
    <property type="entry name" value="HYDROXYPYRUVATE ISOMERASE"/>
    <property type="match status" value="1"/>
</dbReference>